<dbReference type="Proteomes" id="UP000765509">
    <property type="component" value="Unassembled WGS sequence"/>
</dbReference>
<keyword evidence="2" id="KW-1185">Reference proteome</keyword>
<gene>
    <name evidence="1" type="ORF">O181_109778</name>
</gene>
<reference evidence="1" key="1">
    <citation type="submission" date="2021-03" db="EMBL/GenBank/DDBJ databases">
        <title>Draft genome sequence of rust myrtle Austropuccinia psidii MF-1, a brazilian biotype.</title>
        <authorList>
            <person name="Quecine M.C."/>
            <person name="Pachon D.M.R."/>
            <person name="Bonatelli M.L."/>
            <person name="Correr F.H."/>
            <person name="Franceschini L.M."/>
            <person name="Leite T.F."/>
            <person name="Margarido G.R.A."/>
            <person name="Almeida C.A."/>
            <person name="Ferrarezi J.A."/>
            <person name="Labate C.A."/>
        </authorList>
    </citation>
    <scope>NUCLEOTIDE SEQUENCE</scope>
    <source>
        <strain evidence="1">MF-1</strain>
    </source>
</reference>
<comment type="caution">
    <text evidence="1">The sequence shown here is derived from an EMBL/GenBank/DDBJ whole genome shotgun (WGS) entry which is preliminary data.</text>
</comment>
<accession>A0A9Q3PQ59</accession>
<evidence type="ECO:0000313" key="2">
    <source>
        <dbReference type="Proteomes" id="UP000765509"/>
    </source>
</evidence>
<evidence type="ECO:0000313" key="1">
    <source>
        <dbReference type="EMBL" id="MBW0570063.1"/>
    </source>
</evidence>
<dbReference type="EMBL" id="AVOT02085563">
    <property type="protein sequence ID" value="MBW0570063.1"/>
    <property type="molecule type" value="Genomic_DNA"/>
</dbReference>
<sequence length="134" mass="14849">MKKINLNLEEILSVSPTFIHRLKGICLEEKESLKSANTSEIKEDIISIKIEDFEKPEIHYACPLGFMQVVVGKEEYPVMALVYTGSELNIITEDAAIKALLPNRKLNINLRVIGGHSKSLIGLAELTQGLFPSG</sequence>
<organism evidence="1 2">
    <name type="scientific">Austropuccinia psidii MF-1</name>
    <dbReference type="NCBI Taxonomy" id="1389203"/>
    <lineage>
        <taxon>Eukaryota</taxon>
        <taxon>Fungi</taxon>
        <taxon>Dikarya</taxon>
        <taxon>Basidiomycota</taxon>
        <taxon>Pucciniomycotina</taxon>
        <taxon>Pucciniomycetes</taxon>
        <taxon>Pucciniales</taxon>
        <taxon>Sphaerophragmiaceae</taxon>
        <taxon>Austropuccinia</taxon>
    </lineage>
</organism>
<proteinExistence type="predicted"/>
<dbReference type="AlphaFoldDB" id="A0A9Q3PQ59"/>
<name>A0A9Q3PQ59_9BASI</name>
<protein>
    <submittedName>
        <fullName evidence="1">Uncharacterized protein</fullName>
    </submittedName>
</protein>